<dbReference type="AlphaFoldDB" id="A0AAD6RF62"/>
<dbReference type="GO" id="GO:0030246">
    <property type="term" value="F:carbohydrate binding"/>
    <property type="evidence" value="ECO:0007669"/>
    <property type="project" value="InterPro"/>
</dbReference>
<dbReference type="Proteomes" id="UP001164929">
    <property type="component" value="Chromosome 2"/>
</dbReference>
<dbReference type="PANTHER" id="PTHR11122:SF10">
    <property type="entry name" value="GLUCOSE-6-PHOSPHATE 1-EPIMERASE"/>
    <property type="match status" value="1"/>
</dbReference>
<dbReference type="EMBL" id="JAQIZT010000002">
    <property type="protein sequence ID" value="KAJ7007784.1"/>
    <property type="molecule type" value="Genomic_DNA"/>
</dbReference>
<evidence type="ECO:0000313" key="1">
    <source>
        <dbReference type="EMBL" id="KAJ7007784.1"/>
    </source>
</evidence>
<dbReference type="Pfam" id="PF01263">
    <property type="entry name" value="Aldose_epim"/>
    <property type="match status" value="1"/>
</dbReference>
<gene>
    <name evidence="1" type="ORF">NC653_006728</name>
</gene>
<dbReference type="Gene3D" id="2.70.98.10">
    <property type="match status" value="1"/>
</dbReference>
<name>A0AAD6RF62_9ROSI</name>
<accession>A0AAD6RF62</accession>
<dbReference type="InterPro" id="IPR011013">
    <property type="entry name" value="Gal_mutarotase_sf_dom"/>
</dbReference>
<reference evidence="1" key="1">
    <citation type="journal article" date="2023" name="Mol. Ecol. Resour.">
        <title>Chromosome-level genome assembly of a triploid poplar Populus alba 'Berolinensis'.</title>
        <authorList>
            <person name="Chen S."/>
            <person name="Yu Y."/>
            <person name="Wang X."/>
            <person name="Wang S."/>
            <person name="Zhang T."/>
            <person name="Zhou Y."/>
            <person name="He R."/>
            <person name="Meng N."/>
            <person name="Wang Y."/>
            <person name="Liu W."/>
            <person name="Liu Z."/>
            <person name="Liu J."/>
            <person name="Guo Q."/>
            <person name="Huang H."/>
            <person name="Sederoff R.R."/>
            <person name="Wang G."/>
            <person name="Qu G."/>
            <person name="Chen S."/>
        </authorList>
    </citation>
    <scope>NUCLEOTIDE SEQUENCE</scope>
    <source>
        <strain evidence="1">SC-2020</strain>
    </source>
</reference>
<dbReference type="InterPro" id="IPR008183">
    <property type="entry name" value="Aldose_1/G6P_1-epimerase"/>
</dbReference>
<keyword evidence="2" id="KW-1185">Reference proteome</keyword>
<protein>
    <submittedName>
        <fullName evidence="1">Glucose-6-phosphate 1-epimerase isoform X2</fullName>
    </submittedName>
</protein>
<comment type="caution">
    <text evidence="1">The sequence shown here is derived from an EMBL/GenBank/DDBJ whole genome shotgun (WGS) entry which is preliminary data.</text>
</comment>
<dbReference type="GO" id="GO:0005737">
    <property type="term" value="C:cytoplasm"/>
    <property type="evidence" value="ECO:0007669"/>
    <property type="project" value="TreeGrafter"/>
</dbReference>
<dbReference type="InterPro" id="IPR014718">
    <property type="entry name" value="GH-type_carb-bd"/>
</dbReference>
<sequence length="197" mass="22511">MRHSAAVWDYRAAIEHTKDWNGMDQVVLRNPQGASARWFCDNRLVCMEGKFFHGGMSKGKNFYSQAVRGSLSLQNKCAEGSLYVSRSLENCGSLEQHGFARSKVWTVDDNPPPLHPNDSHGKSFIDLLLKPSEEDLKCWPYSFELRLRVSLAANGDLALTSRVRNIDGKPFSFSFTYHTYLSVSDIRYEVYLPKWHT</sequence>
<dbReference type="GO" id="GO:0047938">
    <property type="term" value="F:glucose-6-phosphate 1-epimerase activity"/>
    <property type="evidence" value="ECO:0007669"/>
    <property type="project" value="TreeGrafter"/>
</dbReference>
<dbReference type="PANTHER" id="PTHR11122">
    <property type="entry name" value="APOSPORY-ASSOCIATED PROTEIN C-RELATED"/>
    <property type="match status" value="1"/>
</dbReference>
<dbReference type="GO" id="GO:0005975">
    <property type="term" value="P:carbohydrate metabolic process"/>
    <property type="evidence" value="ECO:0007669"/>
    <property type="project" value="InterPro"/>
</dbReference>
<organism evidence="1 2">
    <name type="scientific">Populus alba x Populus x berolinensis</name>
    <dbReference type="NCBI Taxonomy" id="444605"/>
    <lineage>
        <taxon>Eukaryota</taxon>
        <taxon>Viridiplantae</taxon>
        <taxon>Streptophyta</taxon>
        <taxon>Embryophyta</taxon>
        <taxon>Tracheophyta</taxon>
        <taxon>Spermatophyta</taxon>
        <taxon>Magnoliopsida</taxon>
        <taxon>eudicotyledons</taxon>
        <taxon>Gunneridae</taxon>
        <taxon>Pentapetalae</taxon>
        <taxon>rosids</taxon>
        <taxon>fabids</taxon>
        <taxon>Malpighiales</taxon>
        <taxon>Salicaceae</taxon>
        <taxon>Saliceae</taxon>
        <taxon>Populus</taxon>
    </lineage>
</organism>
<dbReference type="SUPFAM" id="SSF74650">
    <property type="entry name" value="Galactose mutarotase-like"/>
    <property type="match status" value="1"/>
</dbReference>
<proteinExistence type="predicted"/>
<evidence type="ECO:0000313" key="2">
    <source>
        <dbReference type="Proteomes" id="UP001164929"/>
    </source>
</evidence>